<name>A0A935UG62_9PROT</name>
<gene>
    <name evidence="1" type="ORF">IPJ27_13825</name>
</gene>
<comment type="caution">
    <text evidence="1">The sequence shown here is derived from an EMBL/GenBank/DDBJ whole genome shotgun (WGS) entry which is preliminary data.</text>
</comment>
<reference evidence="1 2" key="1">
    <citation type="submission" date="2020-10" db="EMBL/GenBank/DDBJ databases">
        <title>Connecting structure to function with the recovery of over 1000 high-quality activated sludge metagenome-assembled genomes encoding full-length rRNA genes using long-read sequencing.</title>
        <authorList>
            <person name="Singleton C.M."/>
            <person name="Petriglieri F."/>
            <person name="Kristensen J.M."/>
            <person name="Kirkegaard R.H."/>
            <person name="Michaelsen T.Y."/>
            <person name="Andersen M.H."/>
            <person name="Karst S.M."/>
            <person name="Dueholm M.S."/>
            <person name="Nielsen P.H."/>
            <person name="Albertsen M."/>
        </authorList>
    </citation>
    <scope>NUCLEOTIDE SEQUENCE [LARGE SCALE GENOMIC DNA]</scope>
    <source>
        <strain evidence="1">EsbW_18-Q3-R4-48_BATAC.285</strain>
    </source>
</reference>
<evidence type="ECO:0000313" key="1">
    <source>
        <dbReference type="EMBL" id="MBK7675741.1"/>
    </source>
</evidence>
<proteinExistence type="predicted"/>
<dbReference type="NCBIfam" id="TIGR03984">
    <property type="entry name" value="CRISPR-associated protein Csx19"/>
    <property type="match status" value="1"/>
</dbReference>
<sequence>MSCTLYSLRRQEIALTDALHGAAAGEVLVGFCYSPASAFFVRWDGNTLDAGEGADLGQVYEARLFAEAGELRWLRDPEHVQGLGDAVWLSESPVPRSGWTQLSPLEGLEPIASQRLLTGLLGKPVKAGWSSMHAPRHGEVAVPAVGAADQRLCFTLREYLGQAPGTAGEDGNRLVVEERLLAIAVCNNTGGQ</sequence>
<dbReference type="InterPro" id="IPR023815">
    <property type="entry name" value="CRISPR-assoc_Csx19"/>
</dbReference>
<protein>
    <submittedName>
        <fullName evidence="1">Uncharacterized protein</fullName>
    </submittedName>
</protein>
<dbReference type="AlphaFoldDB" id="A0A935UG62"/>
<dbReference type="Proteomes" id="UP000697998">
    <property type="component" value="Unassembled WGS sequence"/>
</dbReference>
<organism evidence="1 2">
    <name type="scientific">Candidatus Accumulibacter proximus</name>
    <dbReference type="NCBI Taxonomy" id="2954385"/>
    <lineage>
        <taxon>Bacteria</taxon>
        <taxon>Pseudomonadati</taxon>
        <taxon>Pseudomonadota</taxon>
        <taxon>Betaproteobacteria</taxon>
        <taxon>Candidatus Accumulibacter</taxon>
    </lineage>
</organism>
<dbReference type="EMBL" id="JADJMH010000013">
    <property type="protein sequence ID" value="MBK7675741.1"/>
    <property type="molecule type" value="Genomic_DNA"/>
</dbReference>
<accession>A0A935UG62</accession>
<evidence type="ECO:0000313" key="2">
    <source>
        <dbReference type="Proteomes" id="UP000697998"/>
    </source>
</evidence>